<organism evidence="2 3">
    <name type="scientific">Agromyces protaetiae</name>
    <dbReference type="NCBI Taxonomy" id="2509455"/>
    <lineage>
        <taxon>Bacteria</taxon>
        <taxon>Bacillati</taxon>
        <taxon>Actinomycetota</taxon>
        <taxon>Actinomycetes</taxon>
        <taxon>Micrococcales</taxon>
        <taxon>Microbacteriaceae</taxon>
        <taxon>Agromyces</taxon>
    </lineage>
</organism>
<protein>
    <submittedName>
        <fullName evidence="2">Uncharacterized protein</fullName>
    </submittedName>
</protein>
<feature type="signal peptide" evidence="1">
    <location>
        <begin position="1"/>
        <end position="32"/>
    </location>
</feature>
<dbReference type="OrthoDB" id="5146789at2"/>
<dbReference type="AlphaFoldDB" id="A0A4P6FQS2"/>
<dbReference type="Proteomes" id="UP000291259">
    <property type="component" value="Chromosome"/>
</dbReference>
<evidence type="ECO:0000313" key="3">
    <source>
        <dbReference type="Proteomes" id="UP000291259"/>
    </source>
</evidence>
<gene>
    <name evidence="2" type="ORF">ET445_05510</name>
</gene>
<proteinExistence type="predicted"/>
<accession>A0A4P6FQS2</accession>
<evidence type="ECO:0000313" key="2">
    <source>
        <dbReference type="EMBL" id="QAY72878.1"/>
    </source>
</evidence>
<dbReference type="EMBL" id="CP035491">
    <property type="protein sequence ID" value="QAY72878.1"/>
    <property type="molecule type" value="Genomic_DNA"/>
</dbReference>
<keyword evidence="1" id="KW-0732">Signal</keyword>
<keyword evidence="3" id="KW-1185">Reference proteome</keyword>
<reference evidence="2 3" key="1">
    <citation type="submission" date="2019-01" db="EMBL/GenBank/DDBJ databases">
        <title>Genome sequencing of strain FW100M-8.</title>
        <authorList>
            <person name="Heo J."/>
            <person name="Kim S.-J."/>
            <person name="Kim J.-S."/>
            <person name="Hong S.-B."/>
            <person name="Kwon S.-W."/>
        </authorList>
    </citation>
    <scope>NUCLEOTIDE SEQUENCE [LARGE SCALE GENOMIC DNA]</scope>
    <source>
        <strain evidence="2 3">FW100M-8</strain>
    </source>
</reference>
<name>A0A4P6FQS2_9MICO</name>
<evidence type="ECO:0000256" key="1">
    <source>
        <dbReference type="SAM" id="SignalP"/>
    </source>
</evidence>
<dbReference type="KEGG" id="agf:ET445_05510"/>
<feature type="chain" id="PRO_5020776479" evidence="1">
    <location>
        <begin position="33"/>
        <end position="256"/>
    </location>
</feature>
<sequence>MSGGIRPRKSRTLLAAAATIAVSIGLSGCSPATDPASDSAPTFDPKPAELSVETAISRFFSFLYDAGSPETALERTDLNVDLASDLALFLTDDGYFNVEDRTKLLDVEDISVTSDGARATATVTYEVAGTEVTAPIELVRTDEPMANTQLVDYAVVIPTDAFGIDATGAELLPPDTVYTIGEYDDDVSAVFRAAVGWAAPDGTLPRIPAFGGTYPLTITVPGDGGFTDTLVLKTSTFYGGDGTDGVLEAFAHAHGF</sequence>
<dbReference type="RefSeq" id="WP_129189590.1">
    <property type="nucleotide sequence ID" value="NZ_CP035491.1"/>
</dbReference>
<dbReference type="PROSITE" id="PS51257">
    <property type="entry name" value="PROKAR_LIPOPROTEIN"/>
    <property type="match status" value="1"/>
</dbReference>